<sequence>MSEAEIRAIAKRLAEEILDDADFCWVYEDDECSQLDGEDQERIFDLILTEARVKIG</sequence>
<accession>A0A7G9UZI6</accession>
<evidence type="ECO:0000313" key="1">
    <source>
        <dbReference type="EMBL" id="QNN99441.1"/>
    </source>
</evidence>
<name>A0A7G9UZI6_9CAUD</name>
<evidence type="ECO:0000313" key="2">
    <source>
        <dbReference type="Proteomes" id="UP000516065"/>
    </source>
</evidence>
<dbReference type="KEGG" id="vg:70081042"/>
<keyword evidence="2" id="KW-1185">Reference proteome</keyword>
<dbReference type="RefSeq" id="YP_010246489.1">
    <property type="nucleotide sequence ID" value="NC_060135.1"/>
</dbReference>
<dbReference type="Proteomes" id="UP000516065">
    <property type="component" value="Segment"/>
</dbReference>
<dbReference type="GeneID" id="70081042"/>
<organism evidence="1 2">
    <name type="scientific">Gordonia Phage Sephiroth</name>
    <dbReference type="NCBI Taxonomy" id="2767553"/>
    <lineage>
        <taxon>Viruses</taxon>
        <taxon>Duplodnaviria</taxon>
        <taxon>Heunggongvirae</taxon>
        <taxon>Uroviricota</taxon>
        <taxon>Caudoviricetes</taxon>
        <taxon>Deeyouvirinae</taxon>
        <taxon>Octobienvirus</taxon>
        <taxon>Octobienvirus sephiroth</taxon>
    </lineage>
</organism>
<proteinExistence type="predicted"/>
<gene>
    <name evidence="1" type="primary">107</name>
    <name evidence="1" type="ORF">SEA_SEPHIROTH_107</name>
</gene>
<reference evidence="1 2" key="1">
    <citation type="submission" date="2020-06" db="EMBL/GenBank/DDBJ databases">
        <authorList>
            <person name="Aidoo V.A."/>
            <person name="Attix H.E."/>
            <person name="Centeno C.A."/>
            <person name="Hollingsworth J.S."/>
            <person name="Humbert W.S."/>
            <person name="Martinez-Aguilar E."/>
            <person name="Richter E.A."/>
            <person name="Smith D.M."/>
            <person name="Thoma A.L."/>
            <person name="Troup B.R."/>
            <person name="Watkins V.C."/>
            <person name="Brunner S."/>
            <person name="Chen S."/>
            <person name="Fogarty M.P."/>
            <person name="Merkhofer E.C."/>
            <person name="Garlena R.A."/>
            <person name="Russell D.A."/>
            <person name="Pope W.H."/>
            <person name="Jacobs-Sera D."/>
            <person name="Hatfull G.F."/>
        </authorList>
    </citation>
    <scope>NUCLEOTIDE SEQUENCE [LARGE SCALE GENOMIC DNA]</scope>
</reference>
<dbReference type="EMBL" id="MT684599">
    <property type="protein sequence ID" value="QNN99441.1"/>
    <property type="molecule type" value="Genomic_DNA"/>
</dbReference>
<protein>
    <submittedName>
        <fullName evidence="1">Uncharacterized protein</fullName>
    </submittedName>
</protein>